<name>A0A1F6D6A8_HANXR</name>
<dbReference type="AlphaFoldDB" id="A0A1F6D6A8"/>
<reference evidence="2 3" key="1">
    <citation type="journal article" date="2016" name="Nat. Commun.">
        <title>Thousands of microbial genomes shed light on interconnected biogeochemical processes in an aquifer system.</title>
        <authorList>
            <person name="Anantharaman K."/>
            <person name="Brown C.T."/>
            <person name="Hug L.A."/>
            <person name="Sharon I."/>
            <person name="Castelle C.J."/>
            <person name="Probst A.J."/>
            <person name="Thomas B.C."/>
            <person name="Singh A."/>
            <person name="Wilkins M.J."/>
            <person name="Karaoz U."/>
            <person name="Brodie E.L."/>
            <person name="Williams K.H."/>
            <person name="Hubbard S.S."/>
            <person name="Banfield J.F."/>
        </authorList>
    </citation>
    <scope>NUCLEOTIDE SEQUENCE [LARGE SCALE GENOMIC DNA]</scope>
    <source>
        <strain evidence="3">RIFCSPLOWO2_12_FULL_64_10</strain>
    </source>
</reference>
<dbReference type="Proteomes" id="UP000178606">
    <property type="component" value="Unassembled WGS sequence"/>
</dbReference>
<protein>
    <submittedName>
        <fullName evidence="2">Uncharacterized protein</fullName>
    </submittedName>
</protein>
<keyword evidence="1" id="KW-0812">Transmembrane</keyword>
<keyword evidence="1" id="KW-1133">Transmembrane helix</keyword>
<feature type="transmembrane region" description="Helical" evidence="1">
    <location>
        <begin position="12"/>
        <end position="34"/>
    </location>
</feature>
<evidence type="ECO:0000313" key="2">
    <source>
        <dbReference type="EMBL" id="OGG56860.1"/>
    </source>
</evidence>
<comment type="caution">
    <text evidence="2">The sequence shown here is derived from an EMBL/GenBank/DDBJ whole genome shotgun (WGS) entry which is preliminary data.</text>
</comment>
<evidence type="ECO:0000313" key="3">
    <source>
        <dbReference type="Proteomes" id="UP000178606"/>
    </source>
</evidence>
<sequence>MDERESVSMTVYYGYMHAFAHVFVGEMAMVRGLAARLKGQTPLRAFGWQAALNRARSRATQAAERWALLNERFGEKMSPDPFERRVYGHGPAFVTKAARTAREIVERLGELNRFIDGMQTYDAEGVQRICGVAERMAQEIRAEVQASSLVAAYLERGSPDGARQEGGADGGREQISAYAHTFFRARDAFRARLDG</sequence>
<dbReference type="EMBL" id="MFKF01000023">
    <property type="protein sequence ID" value="OGG56860.1"/>
    <property type="molecule type" value="Genomic_DNA"/>
</dbReference>
<organism evidence="2 3">
    <name type="scientific">Handelsmanbacteria sp. (strain RIFCSPLOWO2_12_FULL_64_10)</name>
    <dbReference type="NCBI Taxonomy" id="1817868"/>
    <lineage>
        <taxon>Bacteria</taxon>
        <taxon>Candidatus Handelsmaniibacteriota</taxon>
    </lineage>
</organism>
<keyword evidence="1" id="KW-0472">Membrane</keyword>
<gene>
    <name evidence="2" type="ORF">A3F84_10730</name>
</gene>
<accession>A0A1F6D6A8</accession>
<evidence type="ECO:0000256" key="1">
    <source>
        <dbReference type="SAM" id="Phobius"/>
    </source>
</evidence>
<proteinExistence type="predicted"/>